<organism evidence="14 15">
    <name type="scientific">Paspalum notatum var. saurae</name>
    <dbReference type="NCBI Taxonomy" id="547442"/>
    <lineage>
        <taxon>Eukaryota</taxon>
        <taxon>Viridiplantae</taxon>
        <taxon>Streptophyta</taxon>
        <taxon>Embryophyta</taxon>
        <taxon>Tracheophyta</taxon>
        <taxon>Spermatophyta</taxon>
        <taxon>Magnoliopsida</taxon>
        <taxon>Liliopsida</taxon>
        <taxon>Poales</taxon>
        <taxon>Poaceae</taxon>
        <taxon>PACMAD clade</taxon>
        <taxon>Panicoideae</taxon>
        <taxon>Andropogonodae</taxon>
        <taxon>Paspaleae</taxon>
        <taxon>Paspalinae</taxon>
        <taxon>Paspalum</taxon>
    </lineage>
</organism>
<dbReference type="Pfam" id="PF04434">
    <property type="entry name" value="SWIM"/>
    <property type="match status" value="1"/>
</dbReference>
<evidence type="ECO:0000256" key="7">
    <source>
        <dbReference type="ARBA" id="ARBA00023125"/>
    </source>
</evidence>
<dbReference type="InterPro" id="IPR018289">
    <property type="entry name" value="MULE_transposase_dom"/>
</dbReference>
<dbReference type="InterPro" id="IPR007527">
    <property type="entry name" value="Znf_SWIM"/>
</dbReference>
<keyword evidence="3" id="KW-0479">Metal-binding</keyword>
<evidence type="ECO:0000256" key="9">
    <source>
        <dbReference type="ARBA" id="ARBA00023274"/>
    </source>
</evidence>
<dbReference type="SMART" id="SM00575">
    <property type="entry name" value="ZnF_PMZ"/>
    <property type="match status" value="1"/>
</dbReference>
<dbReference type="GO" id="GO:0006412">
    <property type="term" value="P:translation"/>
    <property type="evidence" value="ECO:0007669"/>
    <property type="project" value="InterPro"/>
</dbReference>
<dbReference type="InterPro" id="IPR011331">
    <property type="entry name" value="Ribosomal_eL37/eL43"/>
</dbReference>
<dbReference type="Pfam" id="PF00098">
    <property type="entry name" value="zf-CCHC"/>
    <property type="match status" value="1"/>
</dbReference>
<evidence type="ECO:0000256" key="2">
    <source>
        <dbReference type="ARBA" id="ARBA00022578"/>
    </source>
</evidence>
<dbReference type="SUPFAM" id="SSF57756">
    <property type="entry name" value="Retrovirus zinc finger-like domains"/>
    <property type="match status" value="1"/>
</dbReference>
<evidence type="ECO:0000256" key="8">
    <source>
        <dbReference type="ARBA" id="ARBA00023172"/>
    </source>
</evidence>
<dbReference type="AlphaFoldDB" id="A0AAQ3UPA7"/>
<dbReference type="SMART" id="SM00343">
    <property type="entry name" value="ZnF_C2HC"/>
    <property type="match status" value="1"/>
</dbReference>
<feature type="non-terminal residue" evidence="14">
    <location>
        <position position="1"/>
    </location>
</feature>
<name>A0AAQ3UPA7_PASNO</name>
<keyword evidence="9" id="KW-0687">Ribonucleoprotein</keyword>
<evidence type="ECO:0000256" key="5">
    <source>
        <dbReference type="ARBA" id="ARBA00022833"/>
    </source>
</evidence>
<dbReference type="GO" id="GO:1990904">
    <property type="term" value="C:ribonucleoprotein complex"/>
    <property type="evidence" value="ECO:0007669"/>
    <property type="project" value="UniProtKB-KW"/>
</dbReference>
<dbReference type="InterPro" id="IPR011332">
    <property type="entry name" value="Ribosomal_zn-bd"/>
</dbReference>
<gene>
    <name evidence="14" type="ORF">U9M48_040935</name>
</gene>
<dbReference type="Proteomes" id="UP001341281">
    <property type="component" value="Chromosome 09"/>
</dbReference>
<evidence type="ECO:0000259" key="13">
    <source>
        <dbReference type="PROSITE" id="PS50966"/>
    </source>
</evidence>
<keyword evidence="8" id="KW-0233">DNA recombination</keyword>
<keyword evidence="5" id="KW-0862">Zinc</keyword>
<dbReference type="InterPro" id="IPR004332">
    <property type="entry name" value="Transposase_MuDR"/>
</dbReference>
<dbReference type="InterPro" id="IPR006564">
    <property type="entry name" value="Znf_PMZ"/>
</dbReference>
<feature type="domain" description="CCHC-type" evidence="12">
    <location>
        <begin position="652"/>
        <end position="669"/>
    </location>
</feature>
<keyword evidence="15" id="KW-1185">Reference proteome</keyword>
<sequence>AIRMDANIPDDLPNLGDPVEVVAPVDEDEREYPELWGHVGNVESERDVISAQFEPIGEEENQENNEMGVDENEEVPDRLKIEYDRDNPSLTEGVTFESMMDCRNALATYCIVNECDFEIDKSEPTRLTVHCPDRRCQWRMHASCIRNSTIVQVKVNPFPHTCVRAGDAQKAAKSRWCADAMSEWVRQNPSIGPTELINRLHEKYNVRVPYMRVFYGKEMALDKIYGPWKDSFNLLYTYKAEVEKASPGSVVEIDHEAVSYRVKGKTMKKECFRRVFVAFEACWRGFRAGCRPYLAVDATALNGRFRGQLVAACAIDAHNWLFPVAYGVLETESTESWTWWLQNLKQAVGFPEGLVIRTDAVKGLQIAVDLVFPGVEHRECMRHLAANFGKRFKGKLFDDNLWPASLTYSLKKHNYHVSQMYTKPKVKRYMDEEHTKIWMRSKFNELCKVDYVNNNLAESFNALVRKIKDLHVVDLLDRIRVMIMAKFELRQRIARERFAGHKIIPVVMSRLHEKTRGLKMSLVRRNPYEAEVTALDREKREWKYVVHLERMTCSCRQWQITGLPCVHALFFITSLSGRAREVDQYVHDYYSVAQFNATYVDNVPAIESKHQWDFVDPGFVLHPPVQGRAPGRPRKVRIRSSSEGSGLGPRKRKCKRCGGLGHIARNCKNAVDPAFEEDEHWGAENADGPLDPSITVPSTAASVMPSSSTVPSSVASTVPSTAASVMPSASTVPSSVASTVPSTAASVMPSASTVPSSVASEDRIVAKEKKRKKGKEVAATSEDQDVAKEKKRKKEKEVVAKEKEVVAKRTKRVIKKKLFAVKRKAVGIWGCKDCGKVKAGGAYTMNTASAVTVRSAIRRLREQTEA</sequence>
<dbReference type="InterPro" id="IPR001207">
    <property type="entry name" value="Transposase_mutator"/>
</dbReference>
<dbReference type="GO" id="GO:0003677">
    <property type="term" value="F:DNA binding"/>
    <property type="evidence" value="ECO:0007669"/>
    <property type="project" value="UniProtKB-KW"/>
</dbReference>
<feature type="region of interest" description="Disordered" evidence="11">
    <location>
        <begin position="625"/>
        <end position="653"/>
    </location>
</feature>
<keyword evidence="6" id="KW-0689">Ribosomal protein</keyword>
<dbReference type="PROSITE" id="PS50158">
    <property type="entry name" value="ZF_CCHC"/>
    <property type="match status" value="1"/>
</dbReference>
<comment type="similarity">
    <text evidence="1">Belongs to the eukaryotic ribosomal protein eL43 family.</text>
</comment>
<evidence type="ECO:0000256" key="6">
    <source>
        <dbReference type="ARBA" id="ARBA00022980"/>
    </source>
</evidence>
<dbReference type="EMBL" id="CP144753">
    <property type="protein sequence ID" value="WVZ95134.1"/>
    <property type="molecule type" value="Genomic_DNA"/>
</dbReference>
<evidence type="ECO:0000256" key="10">
    <source>
        <dbReference type="PROSITE-ProRule" id="PRU00047"/>
    </source>
</evidence>
<dbReference type="Pfam" id="PF01780">
    <property type="entry name" value="Ribosomal_L37ae"/>
    <property type="match status" value="1"/>
</dbReference>
<evidence type="ECO:0000313" key="14">
    <source>
        <dbReference type="EMBL" id="WVZ95134.1"/>
    </source>
</evidence>
<dbReference type="GO" id="GO:0003735">
    <property type="term" value="F:structural constituent of ribosome"/>
    <property type="evidence" value="ECO:0007669"/>
    <property type="project" value="InterPro"/>
</dbReference>
<dbReference type="GO" id="GO:0008270">
    <property type="term" value="F:zinc ion binding"/>
    <property type="evidence" value="ECO:0007669"/>
    <property type="project" value="UniProtKB-KW"/>
</dbReference>
<accession>A0AAQ3UPA7</accession>
<feature type="region of interest" description="Disordered" evidence="11">
    <location>
        <begin position="767"/>
        <end position="788"/>
    </location>
</feature>
<dbReference type="Pfam" id="PF03108">
    <property type="entry name" value="DBD_Tnp_Mut"/>
    <property type="match status" value="1"/>
</dbReference>
<dbReference type="GO" id="GO:0005840">
    <property type="term" value="C:ribosome"/>
    <property type="evidence" value="ECO:0007669"/>
    <property type="project" value="UniProtKB-KW"/>
</dbReference>
<dbReference type="Gene3D" id="2.20.25.30">
    <property type="match status" value="1"/>
</dbReference>
<dbReference type="GO" id="GO:0006313">
    <property type="term" value="P:DNA transposition"/>
    <property type="evidence" value="ECO:0007669"/>
    <property type="project" value="InterPro"/>
</dbReference>
<dbReference type="PROSITE" id="PS01007">
    <property type="entry name" value="TRANSPOSASE_MUTATOR"/>
    <property type="match status" value="1"/>
</dbReference>
<dbReference type="InterPro" id="IPR002674">
    <property type="entry name" value="Ribosomal_eL43"/>
</dbReference>
<evidence type="ECO:0000256" key="11">
    <source>
        <dbReference type="SAM" id="MobiDB-lite"/>
    </source>
</evidence>
<keyword evidence="2" id="KW-0815">Transposition</keyword>
<dbReference type="Gene3D" id="4.10.60.10">
    <property type="entry name" value="Zinc finger, CCHC-type"/>
    <property type="match status" value="1"/>
</dbReference>
<dbReference type="GO" id="GO:0004803">
    <property type="term" value="F:transposase activity"/>
    <property type="evidence" value="ECO:0007669"/>
    <property type="project" value="InterPro"/>
</dbReference>
<dbReference type="InterPro" id="IPR001878">
    <property type="entry name" value="Znf_CCHC"/>
</dbReference>
<evidence type="ECO:0000256" key="4">
    <source>
        <dbReference type="ARBA" id="ARBA00022771"/>
    </source>
</evidence>
<feature type="domain" description="SWIM-type" evidence="13">
    <location>
        <begin position="544"/>
        <end position="576"/>
    </location>
</feature>
<dbReference type="SUPFAM" id="SSF57829">
    <property type="entry name" value="Zn-binding ribosomal proteins"/>
    <property type="match status" value="1"/>
</dbReference>
<evidence type="ECO:0008006" key="16">
    <source>
        <dbReference type="Google" id="ProtNLM"/>
    </source>
</evidence>
<keyword evidence="7" id="KW-0238">DNA-binding</keyword>
<evidence type="ECO:0000256" key="3">
    <source>
        <dbReference type="ARBA" id="ARBA00022723"/>
    </source>
</evidence>
<dbReference type="PROSITE" id="PS50966">
    <property type="entry name" value="ZF_SWIM"/>
    <property type="match status" value="1"/>
</dbReference>
<dbReference type="PANTHER" id="PTHR31973:SF188">
    <property type="entry name" value="POLYPROTEIN, PUTATIVE-RELATED"/>
    <property type="match status" value="1"/>
</dbReference>
<evidence type="ECO:0000313" key="15">
    <source>
        <dbReference type="Proteomes" id="UP001341281"/>
    </source>
</evidence>
<dbReference type="PANTHER" id="PTHR31973">
    <property type="entry name" value="POLYPROTEIN, PUTATIVE-RELATED"/>
    <property type="match status" value="1"/>
</dbReference>
<evidence type="ECO:0000256" key="1">
    <source>
        <dbReference type="ARBA" id="ARBA00008672"/>
    </source>
</evidence>
<dbReference type="Pfam" id="PF10551">
    <property type="entry name" value="MULE"/>
    <property type="match status" value="1"/>
</dbReference>
<reference evidence="14 15" key="1">
    <citation type="submission" date="2024-02" db="EMBL/GenBank/DDBJ databases">
        <title>High-quality chromosome-scale genome assembly of Pensacola bahiagrass (Paspalum notatum Flugge var. saurae).</title>
        <authorList>
            <person name="Vega J.M."/>
            <person name="Podio M."/>
            <person name="Orjuela J."/>
            <person name="Siena L.A."/>
            <person name="Pessino S.C."/>
            <person name="Combes M.C."/>
            <person name="Mariac C."/>
            <person name="Albertini E."/>
            <person name="Pupilli F."/>
            <person name="Ortiz J.P.A."/>
            <person name="Leblanc O."/>
        </authorList>
    </citation>
    <scope>NUCLEOTIDE SEQUENCE [LARGE SCALE GENOMIC DNA]</scope>
    <source>
        <strain evidence="14">R1</strain>
        <tissue evidence="14">Leaf</tissue>
    </source>
</reference>
<evidence type="ECO:0000259" key="12">
    <source>
        <dbReference type="PROSITE" id="PS50158"/>
    </source>
</evidence>
<dbReference type="InterPro" id="IPR036875">
    <property type="entry name" value="Znf_CCHC_sf"/>
</dbReference>
<keyword evidence="4 10" id="KW-0863">Zinc-finger</keyword>
<proteinExistence type="inferred from homology"/>
<protein>
    <recommendedName>
        <fullName evidence="16">SWIM-type domain-containing protein</fullName>
    </recommendedName>
</protein>